<organism evidence="2">
    <name type="scientific">marine metagenome</name>
    <dbReference type="NCBI Taxonomy" id="408172"/>
    <lineage>
        <taxon>unclassified sequences</taxon>
        <taxon>metagenomes</taxon>
        <taxon>ecological metagenomes</taxon>
    </lineage>
</organism>
<proteinExistence type="predicted"/>
<sequence length="109" mass="12807">MQSVSKRFTSQAIQGHRPTKKSQRRPSEQKLQSHGSVLLILLKHFRHFEEEDTNWSLLKQRSRPSTSSSGNHLFRFVCCLATKLKGQVLHYSIFVRHMYRSPCWDENGH</sequence>
<dbReference type="EMBL" id="UINC01001440">
    <property type="protein sequence ID" value="SUZ80764.1"/>
    <property type="molecule type" value="Genomic_DNA"/>
</dbReference>
<reference evidence="2" key="1">
    <citation type="submission" date="2018-05" db="EMBL/GenBank/DDBJ databases">
        <authorList>
            <person name="Lanie J.A."/>
            <person name="Ng W.-L."/>
            <person name="Kazmierczak K.M."/>
            <person name="Andrzejewski T.M."/>
            <person name="Davidsen T.M."/>
            <person name="Wayne K.J."/>
            <person name="Tettelin H."/>
            <person name="Glass J.I."/>
            <person name="Rusch D."/>
            <person name="Podicherti R."/>
            <person name="Tsui H.-C.T."/>
            <person name="Winkler M.E."/>
        </authorList>
    </citation>
    <scope>NUCLEOTIDE SEQUENCE</scope>
</reference>
<dbReference type="AlphaFoldDB" id="A0A381QP87"/>
<evidence type="ECO:0000256" key="1">
    <source>
        <dbReference type="SAM" id="MobiDB-lite"/>
    </source>
</evidence>
<accession>A0A381QP87</accession>
<name>A0A381QP87_9ZZZZ</name>
<feature type="region of interest" description="Disordered" evidence="1">
    <location>
        <begin position="1"/>
        <end position="32"/>
    </location>
</feature>
<protein>
    <submittedName>
        <fullName evidence="2">Uncharacterized protein</fullName>
    </submittedName>
</protein>
<evidence type="ECO:0000313" key="2">
    <source>
        <dbReference type="EMBL" id="SUZ80764.1"/>
    </source>
</evidence>
<feature type="compositionally biased region" description="Polar residues" evidence="1">
    <location>
        <begin position="1"/>
        <end position="13"/>
    </location>
</feature>
<gene>
    <name evidence="2" type="ORF">METZ01_LOCUS33618</name>
</gene>